<protein>
    <recommendedName>
        <fullName evidence="4">DUF3761 domain-containing protein</fullName>
    </recommendedName>
</protein>
<name>A0A6N4WH74_9MYCO</name>
<gene>
    <name evidence="2" type="ORF">MANY_50900</name>
</gene>
<organism evidence="2 3">
    <name type="scientific">Mycolicibacterium anyangense</name>
    <dbReference type="NCBI Taxonomy" id="1431246"/>
    <lineage>
        <taxon>Bacteria</taxon>
        <taxon>Bacillati</taxon>
        <taxon>Actinomycetota</taxon>
        <taxon>Actinomycetes</taxon>
        <taxon>Mycobacteriales</taxon>
        <taxon>Mycobacteriaceae</taxon>
        <taxon>Mycolicibacterium</taxon>
    </lineage>
</organism>
<evidence type="ECO:0000256" key="1">
    <source>
        <dbReference type="SAM" id="SignalP"/>
    </source>
</evidence>
<keyword evidence="1" id="KW-0732">Signal</keyword>
<evidence type="ECO:0000313" key="2">
    <source>
        <dbReference type="EMBL" id="BBZ79753.1"/>
    </source>
</evidence>
<evidence type="ECO:0008006" key="4">
    <source>
        <dbReference type="Google" id="ProtNLM"/>
    </source>
</evidence>
<feature type="signal peptide" evidence="1">
    <location>
        <begin position="1"/>
        <end position="27"/>
    </location>
</feature>
<keyword evidence="3" id="KW-1185">Reference proteome</keyword>
<dbReference type="RefSeq" id="WP_163807097.1">
    <property type="nucleotide sequence ID" value="NZ_AP022620.1"/>
</dbReference>
<proteinExistence type="predicted"/>
<dbReference type="KEGG" id="many:MANY_50900"/>
<evidence type="ECO:0000313" key="3">
    <source>
        <dbReference type="Proteomes" id="UP000467249"/>
    </source>
</evidence>
<dbReference type="EMBL" id="AP022620">
    <property type="protein sequence ID" value="BBZ79753.1"/>
    <property type="molecule type" value="Genomic_DNA"/>
</dbReference>
<accession>A0A6N4WH74</accession>
<reference evidence="2 3" key="1">
    <citation type="journal article" date="2019" name="Emerg. Microbes Infect.">
        <title>Comprehensive subspecies identification of 175 nontuberculous mycobacteria species based on 7547 genomic profiles.</title>
        <authorList>
            <person name="Matsumoto Y."/>
            <person name="Kinjo T."/>
            <person name="Motooka D."/>
            <person name="Nabeya D."/>
            <person name="Jung N."/>
            <person name="Uechi K."/>
            <person name="Horii T."/>
            <person name="Iida T."/>
            <person name="Fujita J."/>
            <person name="Nakamura S."/>
        </authorList>
    </citation>
    <scope>NUCLEOTIDE SEQUENCE [LARGE SCALE GENOMIC DNA]</scope>
    <source>
        <strain evidence="2 3">JCM 30275</strain>
    </source>
</reference>
<sequence length="117" mass="12178">MLRIFTVSVVIGSAGIFGLAVPPYAAAAKCQSGYYWSSYHQVCVERPDTNSQNATALCNDGLYSHSLTPGADENCHGHGGVAQYCPCGTASGQAMSPFDVTLVEPYSARDAKAVVAG</sequence>
<feature type="chain" id="PRO_5026896896" description="DUF3761 domain-containing protein" evidence="1">
    <location>
        <begin position="28"/>
        <end position="117"/>
    </location>
</feature>
<dbReference type="AlphaFoldDB" id="A0A6N4WH74"/>
<dbReference type="Proteomes" id="UP000467249">
    <property type="component" value="Chromosome"/>
</dbReference>